<feature type="transmembrane region" description="Helical" evidence="1">
    <location>
        <begin position="45"/>
        <end position="67"/>
    </location>
</feature>
<dbReference type="Proteomes" id="UP000029499">
    <property type="component" value="Chromosome"/>
</dbReference>
<organism evidence="2 3">
    <name type="scientific">Pseudomonas rhizosphaerae</name>
    <dbReference type="NCBI Taxonomy" id="216142"/>
    <lineage>
        <taxon>Bacteria</taxon>
        <taxon>Pseudomonadati</taxon>
        <taxon>Pseudomonadota</taxon>
        <taxon>Gammaproteobacteria</taxon>
        <taxon>Pseudomonadales</taxon>
        <taxon>Pseudomonadaceae</taxon>
        <taxon>Pseudomonas</taxon>
    </lineage>
</organism>
<keyword evidence="1" id="KW-1133">Transmembrane helix</keyword>
<dbReference type="RefSeq" id="WP_043189823.1">
    <property type="nucleotide sequence ID" value="NZ_CP009533.1"/>
</dbReference>
<keyword evidence="1" id="KW-0472">Membrane</keyword>
<dbReference type="OrthoDB" id="6991002at2"/>
<gene>
    <name evidence="2" type="ORF">LT40_10985</name>
</gene>
<dbReference type="HOGENOM" id="CLU_2397270_0_0_6"/>
<evidence type="ECO:0000256" key="1">
    <source>
        <dbReference type="SAM" id="Phobius"/>
    </source>
</evidence>
<evidence type="ECO:0000313" key="3">
    <source>
        <dbReference type="Proteomes" id="UP000029499"/>
    </source>
</evidence>
<dbReference type="EMBL" id="CP009533">
    <property type="protein sequence ID" value="AIS17882.1"/>
    <property type="molecule type" value="Genomic_DNA"/>
</dbReference>
<evidence type="ECO:0000313" key="2">
    <source>
        <dbReference type="EMBL" id="AIS17882.1"/>
    </source>
</evidence>
<reference evidence="2 3" key="1">
    <citation type="journal article" date="2015" name="J. Biotechnol.">
        <title>Complete genome sequence of Pseudomonas rhizosphaerae IH5T (=DSM 16299T), a phosphate-solubilizing rhizobacterium for bacterial biofertilizer.</title>
        <authorList>
            <person name="Kwak Y."/>
            <person name="Jung B.K."/>
            <person name="Shin J.H."/>
        </authorList>
    </citation>
    <scope>NUCLEOTIDE SEQUENCE [LARGE SCALE GENOMIC DNA]</scope>
    <source>
        <strain evidence="2">DSM 16299</strain>
    </source>
</reference>
<dbReference type="AlphaFoldDB" id="A0A089YU44"/>
<keyword evidence="1" id="KW-0812">Transmembrane</keyword>
<name>A0A089YU44_9PSED</name>
<proteinExistence type="predicted"/>
<sequence>MLRLFLLLLSYCYKRVTTSLASMRDQRIDNGYSTFDEAEEGGRWSWLTLLTIAVLSFYILGSLGFYAKVHIWDTLSEDQKSMVIESMAANQQML</sequence>
<protein>
    <submittedName>
        <fullName evidence="2">Uncharacterized protein</fullName>
    </submittedName>
</protein>
<keyword evidence="3" id="KW-1185">Reference proteome</keyword>
<dbReference type="KEGG" id="prh:LT40_10985"/>
<accession>A0A089YU44</accession>